<dbReference type="InterPro" id="IPR036390">
    <property type="entry name" value="WH_DNA-bd_sf"/>
</dbReference>
<feature type="domain" description="HTH hxlR-type" evidence="4">
    <location>
        <begin position="8"/>
        <end position="107"/>
    </location>
</feature>
<reference evidence="5" key="2">
    <citation type="submission" date="2020-09" db="EMBL/GenBank/DDBJ databases">
        <authorList>
            <person name="Sun Q."/>
            <person name="Ohkuma M."/>
        </authorList>
    </citation>
    <scope>NUCLEOTIDE SEQUENCE</scope>
    <source>
        <strain evidence="5">JCM 15325</strain>
    </source>
</reference>
<name>A0A917S1S6_9BACL</name>
<dbReference type="Proteomes" id="UP000654670">
    <property type="component" value="Unassembled WGS sequence"/>
</dbReference>
<dbReference type="EMBL" id="BMOK01000005">
    <property type="protein sequence ID" value="GGL51603.1"/>
    <property type="molecule type" value="Genomic_DNA"/>
</dbReference>
<dbReference type="RefSeq" id="WP_188802444.1">
    <property type="nucleotide sequence ID" value="NZ_BMOK01000005.1"/>
</dbReference>
<comment type="caution">
    <text evidence="5">The sequence shown here is derived from an EMBL/GenBank/DDBJ whole genome shotgun (WGS) entry which is preliminary data.</text>
</comment>
<dbReference type="InterPro" id="IPR002577">
    <property type="entry name" value="HTH_HxlR"/>
</dbReference>
<keyword evidence="2" id="KW-0238">DNA-binding</keyword>
<gene>
    <name evidence="5" type="ORF">GCM10007968_14680</name>
</gene>
<dbReference type="SUPFAM" id="SSF46785">
    <property type="entry name" value="Winged helix' DNA-binding domain"/>
    <property type="match status" value="1"/>
</dbReference>
<dbReference type="GO" id="GO:0003677">
    <property type="term" value="F:DNA binding"/>
    <property type="evidence" value="ECO:0007669"/>
    <property type="project" value="UniProtKB-KW"/>
</dbReference>
<keyword evidence="3" id="KW-0804">Transcription</keyword>
<evidence type="ECO:0000313" key="5">
    <source>
        <dbReference type="EMBL" id="GGL51603.1"/>
    </source>
</evidence>
<evidence type="ECO:0000313" key="6">
    <source>
        <dbReference type="Proteomes" id="UP000654670"/>
    </source>
</evidence>
<sequence length="116" mass="13385">MKRDLSICPKFEKAFQVLGKKWNGMIIEVLLSGESHFSAIAAAIPELSDRMLAARLRELEEFGVVERHVDTGYPVQVTYRLTEKGKDIEPILAEVHRWAENWFAEKPRSKDKTETR</sequence>
<evidence type="ECO:0000259" key="4">
    <source>
        <dbReference type="PROSITE" id="PS51118"/>
    </source>
</evidence>
<keyword evidence="6" id="KW-1185">Reference proteome</keyword>
<dbReference type="PROSITE" id="PS51118">
    <property type="entry name" value="HTH_HXLR"/>
    <property type="match status" value="1"/>
</dbReference>
<dbReference type="PANTHER" id="PTHR33204">
    <property type="entry name" value="TRANSCRIPTIONAL REGULATOR, MARR FAMILY"/>
    <property type="match status" value="1"/>
</dbReference>
<accession>A0A917S1S6</accession>
<keyword evidence="1" id="KW-0805">Transcription regulation</keyword>
<organism evidence="5 6">
    <name type="scientific">Sporolactobacillus putidus</name>
    <dbReference type="NCBI Taxonomy" id="492735"/>
    <lineage>
        <taxon>Bacteria</taxon>
        <taxon>Bacillati</taxon>
        <taxon>Bacillota</taxon>
        <taxon>Bacilli</taxon>
        <taxon>Bacillales</taxon>
        <taxon>Sporolactobacillaceae</taxon>
        <taxon>Sporolactobacillus</taxon>
    </lineage>
</organism>
<protein>
    <submittedName>
        <fullName evidence="5">HxlR family transcriptional regulator</fullName>
    </submittedName>
</protein>
<dbReference type="AlphaFoldDB" id="A0A917S1S6"/>
<evidence type="ECO:0000256" key="3">
    <source>
        <dbReference type="ARBA" id="ARBA00023163"/>
    </source>
</evidence>
<dbReference type="InterPro" id="IPR036388">
    <property type="entry name" value="WH-like_DNA-bd_sf"/>
</dbReference>
<reference evidence="5" key="1">
    <citation type="journal article" date="2014" name="Int. J. Syst. Evol. Microbiol.">
        <title>Complete genome sequence of Corynebacterium casei LMG S-19264T (=DSM 44701T), isolated from a smear-ripened cheese.</title>
        <authorList>
            <consortium name="US DOE Joint Genome Institute (JGI-PGF)"/>
            <person name="Walter F."/>
            <person name="Albersmeier A."/>
            <person name="Kalinowski J."/>
            <person name="Ruckert C."/>
        </authorList>
    </citation>
    <scope>NUCLEOTIDE SEQUENCE</scope>
    <source>
        <strain evidence="5">JCM 15325</strain>
    </source>
</reference>
<evidence type="ECO:0000256" key="2">
    <source>
        <dbReference type="ARBA" id="ARBA00023125"/>
    </source>
</evidence>
<dbReference type="PANTHER" id="PTHR33204:SF37">
    <property type="entry name" value="HTH-TYPE TRANSCRIPTIONAL REGULATOR YODB"/>
    <property type="match status" value="1"/>
</dbReference>
<evidence type="ECO:0000256" key="1">
    <source>
        <dbReference type="ARBA" id="ARBA00023015"/>
    </source>
</evidence>
<dbReference type="Pfam" id="PF01638">
    <property type="entry name" value="HxlR"/>
    <property type="match status" value="1"/>
</dbReference>
<dbReference type="Gene3D" id="1.10.10.10">
    <property type="entry name" value="Winged helix-like DNA-binding domain superfamily/Winged helix DNA-binding domain"/>
    <property type="match status" value="1"/>
</dbReference>
<proteinExistence type="predicted"/>